<dbReference type="SMART" id="SM00082">
    <property type="entry name" value="LRRCT"/>
    <property type="match status" value="1"/>
</dbReference>
<feature type="domain" description="LRRCT" evidence="6">
    <location>
        <begin position="355"/>
        <end position="401"/>
    </location>
</feature>
<gene>
    <name evidence="7" type="ORF">LARSCL_LOCUS20958</name>
</gene>
<proteinExistence type="predicted"/>
<feature type="signal peptide" evidence="5">
    <location>
        <begin position="1"/>
        <end position="18"/>
    </location>
</feature>
<dbReference type="PANTHER" id="PTHR24366:SF158">
    <property type="entry name" value="PLATELET GLYCOPROTEIN IB ALPHA CHAIN-LIKE-RELATED"/>
    <property type="match status" value="1"/>
</dbReference>
<evidence type="ECO:0000313" key="7">
    <source>
        <dbReference type="EMBL" id="CAL1298729.1"/>
    </source>
</evidence>
<dbReference type="EMBL" id="CAXIEN010000471">
    <property type="protein sequence ID" value="CAL1298729.1"/>
    <property type="molecule type" value="Genomic_DNA"/>
</dbReference>
<dbReference type="AlphaFoldDB" id="A0AAV2BTE6"/>
<keyword evidence="3" id="KW-0677">Repeat</keyword>
<dbReference type="InterPro" id="IPR000483">
    <property type="entry name" value="Cys-rich_flank_reg_C"/>
</dbReference>
<evidence type="ECO:0000256" key="4">
    <source>
        <dbReference type="SAM" id="Phobius"/>
    </source>
</evidence>
<dbReference type="PROSITE" id="PS51450">
    <property type="entry name" value="LRR"/>
    <property type="match status" value="1"/>
</dbReference>
<comment type="caution">
    <text evidence="7">The sequence shown here is derived from an EMBL/GenBank/DDBJ whole genome shotgun (WGS) entry which is preliminary data.</text>
</comment>
<dbReference type="InterPro" id="IPR001611">
    <property type="entry name" value="Leu-rich_rpt"/>
</dbReference>
<dbReference type="Gene3D" id="3.80.10.10">
    <property type="entry name" value="Ribonuclease Inhibitor"/>
    <property type="match status" value="2"/>
</dbReference>
<feature type="chain" id="PRO_5043629019" description="LRRCT domain-containing protein" evidence="5">
    <location>
        <begin position="19"/>
        <end position="468"/>
    </location>
</feature>
<name>A0AAV2BTE6_9ARAC</name>
<reference evidence="7 8" key="1">
    <citation type="submission" date="2024-04" db="EMBL/GenBank/DDBJ databases">
        <authorList>
            <person name="Rising A."/>
            <person name="Reimegard J."/>
            <person name="Sonavane S."/>
            <person name="Akerstrom W."/>
            <person name="Nylinder S."/>
            <person name="Hedman E."/>
            <person name="Kallberg Y."/>
        </authorList>
    </citation>
    <scope>NUCLEOTIDE SEQUENCE [LARGE SCALE GENOMIC DNA]</scope>
</reference>
<keyword evidence="4" id="KW-0472">Membrane</keyword>
<evidence type="ECO:0000259" key="6">
    <source>
        <dbReference type="SMART" id="SM00082"/>
    </source>
</evidence>
<dbReference type="InterPro" id="IPR003591">
    <property type="entry name" value="Leu-rich_rpt_typical-subtyp"/>
</dbReference>
<keyword evidence="1" id="KW-0433">Leucine-rich repeat</keyword>
<dbReference type="SMART" id="SM00369">
    <property type="entry name" value="LRR_TYP"/>
    <property type="match status" value="7"/>
</dbReference>
<dbReference type="Pfam" id="PF13855">
    <property type="entry name" value="LRR_8"/>
    <property type="match status" value="2"/>
</dbReference>
<dbReference type="Proteomes" id="UP001497382">
    <property type="component" value="Unassembled WGS sequence"/>
</dbReference>
<keyword evidence="4" id="KW-1133">Transmembrane helix</keyword>
<keyword evidence="2 5" id="KW-0732">Signal</keyword>
<dbReference type="InterPro" id="IPR032675">
    <property type="entry name" value="LRR_dom_sf"/>
</dbReference>
<evidence type="ECO:0000256" key="1">
    <source>
        <dbReference type="ARBA" id="ARBA00022614"/>
    </source>
</evidence>
<evidence type="ECO:0000256" key="2">
    <source>
        <dbReference type="ARBA" id="ARBA00022729"/>
    </source>
</evidence>
<sequence length="468" mass="53471">MMDPRRIFILHFLPLALAALPTIHYIDEPSRNPLCDLGCKCPEQEQNLEFLDCTRRGMSKLPDFLQFDAPLSSINFQNNHISSIAMRTFARGDSIEELDLSLNNISKIENFTFAAFRNLVKLRLSHNYLSEVAPGLLDGLSNLRVLEIGHNLIQRLNYTAFRATPELQELRLQYNPLFNLPEKLFQFLPMLERLDLQDTGLVRLPSEIFNPTPYLMWLSLSSNAFENVPEEALSRAILLESLDLSGNDFTSLDRGNFRHLTKVSLLYLNNLPRLRRIEKDALVGMLSLKTFSCSYNPNLEYVDADAFGSENSTISRVKTTPHDKLYLRQNALRTLQSPLKMESWSSLSFVDLADNPWKCDCKLLWMKQLRIETQMNIVCDSPLHLRGRPLSTVDITDLKCQDRWALTAFILSISAMAVFGLIILTASSIVCSRTRLGLYVRAKKQFSYAKVTPKIETVDLEWDPSADI</sequence>
<dbReference type="SUPFAM" id="SSF52058">
    <property type="entry name" value="L domain-like"/>
    <property type="match status" value="1"/>
</dbReference>
<evidence type="ECO:0000256" key="3">
    <source>
        <dbReference type="ARBA" id="ARBA00022737"/>
    </source>
</evidence>
<accession>A0AAV2BTE6</accession>
<keyword evidence="4" id="KW-0812">Transmembrane</keyword>
<organism evidence="7 8">
    <name type="scientific">Larinioides sclopetarius</name>
    <dbReference type="NCBI Taxonomy" id="280406"/>
    <lineage>
        <taxon>Eukaryota</taxon>
        <taxon>Metazoa</taxon>
        <taxon>Ecdysozoa</taxon>
        <taxon>Arthropoda</taxon>
        <taxon>Chelicerata</taxon>
        <taxon>Arachnida</taxon>
        <taxon>Araneae</taxon>
        <taxon>Araneomorphae</taxon>
        <taxon>Entelegynae</taxon>
        <taxon>Araneoidea</taxon>
        <taxon>Araneidae</taxon>
        <taxon>Larinioides</taxon>
    </lineage>
</organism>
<feature type="transmembrane region" description="Helical" evidence="4">
    <location>
        <begin position="404"/>
        <end position="431"/>
    </location>
</feature>
<keyword evidence="8" id="KW-1185">Reference proteome</keyword>
<evidence type="ECO:0000313" key="8">
    <source>
        <dbReference type="Proteomes" id="UP001497382"/>
    </source>
</evidence>
<evidence type="ECO:0000256" key="5">
    <source>
        <dbReference type="SAM" id="SignalP"/>
    </source>
</evidence>
<dbReference type="PANTHER" id="PTHR24366">
    <property type="entry name" value="IG(IMMUNOGLOBULIN) AND LRR(LEUCINE RICH REPEAT) DOMAINS"/>
    <property type="match status" value="1"/>
</dbReference>
<protein>
    <recommendedName>
        <fullName evidence="6">LRRCT domain-containing protein</fullName>
    </recommendedName>
</protein>